<gene>
    <name evidence="2" type="ORF">pipiens_017251</name>
</gene>
<evidence type="ECO:0000313" key="3">
    <source>
        <dbReference type="Proteomes" id="UP001562425"/>
    </source>
</evidence>
<feature type="compositionally biased region" description="Low complexity" evidence="1">
    <location>
        <begin position="887"/>
        <end position="904"/>
    </location>
</feature>
<dbReference type="Proteomes" id="UP001562425">
    <property type="component" value="Unassembled WGS sequence"/>
</dbReference>
<organism evidence="2 3">
    <name type="scientific">Culex pipiens pipiens</name>
    <name type="common">Northern house mosquito</name>
    <dbReference type="NCBI Taxonomy" id="38569"/>
    <lineage>
        <taxon>Eukaryota</taxon>
        <taxon>Metazoa</taxon>
        <taxon>Ecdysozoa</taxon>
        <taxon>Arthropoda</taxon>
        <taxon>Hexapoda</taxon>
        <taxon>Insecta</taxon>
        <taxon>Pterygota</taxon>
        <taxon>Neoptera</taxon>
        <taxon>Endopterygota</taxon>
        <taxon>Diptera</taxon>
        <taxon>Nematocera</taxon>
        <taxon>Culicoidea</taxon>
        <taxon>Culicidae</taxon>
        <taxon>Culicinae</taxon>
        <taxon>Culicini</taxon>
        <taxon>Culex</taxon>
        <taxon>Culex</taxon>
    </lineage>
</organism>
<feature type="region of interest" description="Disordered" evidence="1">
    <location>
        <begin position="46"/>
        <end position="71"/>
    </location>
</feature>
<evidence type="ECO:0000313" key="2">
    <source>
        <dbReference type="EMBL" id="KAL1375831.1"/>
    </source>
</evidence>
<feature type="region of interest" description="Disordered" evidence="1">
    <location>
        <begin position="882"/>
        <end position="913"/>
    </location>
</feature>
<keyword evidence="3" id="KW-1185">Reference proteome</keyword>
<dbReference type="AlphaFoldDB" id="A0ABD1CHE9"/>
<feature type="compositionally biased region" description="Basic and acidic residues" evidence="1">
    <location>
        <begin position="46"/>
        <end position="63"/>
    </location>
</feature>
<proteinExistence type="predicted"/>
<name>A0ABD1CHE9_CULPP</name>
<comment type="caution">
    <text evidence="2">The sequence shown here is derived from an EMBL/GenBank/DDBJ whole genome shotgun (WGS) entry which is preliminary data.</text>
</comment>
<accession>A0ABD1CHE9</accession>
<dbReference type="EMBL" id="JBEHCU010012163">
    <property type="protein sequence ID" value="KAL1375831.1"/>
    <property type="molecule type" value="Genomic_DNA"/>
</dbReference>
<reference evidence="2 3" key="1">
    <citation type="submission" date="2024-05" db="EMBL/GenBank/DDBJ databases">
        <title>Culex pipiens pipiens assembly and annotation.</title>
        <authorList>
            <person name="Alout H."/>
            <person name="Durand T."/>
        </authorList>
    </citation>
    <scope>NUCLEOTIDE SEQUENCE [LARGE SCALE GENOMIC DNA]</scope>
    <source>
        <strain evidence="2">HA-2024</strain>
        <tissue evidence="2">Whole body</tissue>
    </source>
</reference>
<protein>
    <submittedName>
        <fullName evidence="2">Uncharacterized protein</fullName>
    </submittedName>
</protein>
<evidence type="ECO:0000256" key="1">
    <source>
        <dbReference type="SAM" id="MobiDB-lite"/>
    </source>
</evidence>
<sequence length="974" mass="112108">MSQRAKKENAAVLKSAAILNSRFIDDLISFDDDEVMFNHDKRHLELSREQQDEKEKKSRREIRTPTGSNGVRVHQSIHHVEKIGIVIHRKPRIKVSALHTPAENLSQGHDREILCRSRREIRTPTESNGVRVHQSIHHVEKIGIVIHRKLRIGVNALHTHGQGRDQRIFFRRSRREIRTPTGSNGVRVHQSIHHVEKIGIVMYRKPRIGVNALHTPAENLGQGHDREILCRSRREIRTPTGSNGVRVHQSIHHVEKIGIVMYRKPRIGVNALHTHGQGHDQRIFFRRSRREIRTPTGSNGVRVHQSIHHVEKIGIVIHRKPRIKVSALHTPAENLSQGHDREMLCRSRREIRTPTESNGVRVHQSIHHVEKIGIVIHRKPRIGVKALHTHGQGRDQRIFFRRSRREIRTPTGSNGVRVHQSIHHVEKIGIVIHRKLRIGVNALHTHGQGRDQRIFFRRSRREIRTPTGSNGVRVHQSIHHVEKIGIVMYREPRIGVNALHTPAANLGQGHDREILCRSRREIRTPTGSNGVPVLQSIHHVEKIGIVIHRKPRIGVKALHTHGQGRDQRIFFRRSRREIRTPTGSNGVRVHQSIHHVEKISIVMYREPRIGVNALHTPAANLGQGHDREILCRSRREIRTPTGSNGVRVLQSIHHVEKIGIVIHRKLRIGVNALHTPAENLGQSHDREIHRRSHRKKYPKYYPRESAQRKLIRFVRRVQQTGVKSPQDRVYRKLFRRSRRVGRVKLSIPKPAPGGKARKKDRQRKLYAAEQVELISASDSSETEFDAVDDRLNECESCLWKSKYMRLVRQHSKVAKKLKGSSIQRYRLTNSLTAKCLDEPSNFTTEEGFPPVDQIKAMNDATPDKDFAFVRLLMKELWPKGFGNQTLSGNPSRNSQGRRSGSSKPSKSHTVREVDGALDRKRVKFVKSRLAERIMLKGQDVTTALQVVYCYCNKWMSQIICSYNQKGAWSSKLTY</sequence>